<dbReference type="AlphaFoldDB" id="A0A0R2U7U1"/>
<dbReference type="GO" id="GO:0005737">
    <property type="term" value="C:cytoplasm"/>
    <property type="evidence" value="ECO:0007669"/>
    <property type="project" value="InterPro"/>
</dbReference>
<dbReference type="InterPro" id="IPR010111">
    <property type="entry name" value="Kynureninase"/>
</dbReference>
<dbReference type="InterPro" id="IPR000192">
    <property type="entry name" value="Aminotrans_V_dom"/>
</dbReference>
<evidence type="ECO:0000256" key="1">
    <source>
        <dbReference type="ARBA" id="ARBA00022898"/>
    </source>
</evidence>
<name>A0A0R2U7U1_9GAMM</name>
<dbReference type="InterPro" id="IPR015424">
    <property type="entry name" value="PyrdxlP-dep_Trfase"/>
</dbReference>
<keyword evidence="1" id="KW-0663">Pyridoxal phosphate</keyword>
<dbReference type="GO" id="GO:0043420">
    <property type="term" value="P:anthranilate metabolic process"/>
    <property type="evidence" value="ECO:0007669"/>
    <property type="project" value="TreeGrafter"/>
</dbReference>
<proteinExistence type="predicted"/>
<feature type="non-terminal residue" evidence="3">
    <location>
        <position position="271"/>
    </location>
</feature>
<dbReference type="GO" id="GO:0030170">
    <property type="term" value="F:pyridoxal phosphate binding"/>
    <property type="evidence" value="ECO:0007669"/>
    <property type="project" value="InterPro"/>
</dbReference>
<dbReference type="GO" id="GO:0019441">
    <property type="term" value="P:L-tryptophan catabolic process to kynurenine"/>
    <property type="evidence" value="ECO:0007669"/>
    <property type="project" value="TreeGrafter"/>
</dbReference>
<dbReference type="PANTHER" id="PTHR14084">
    <property type="entry name" value="KYNURENINASE"/>
    <property type="match status" value="1"/>
</dbReference>
<gene>
    <name evidence="3" type="ORF">ABS24_05065</name>
</gene>
<organism evidence="3 4">
    <name type="scientific">SAR92 bacterium BACL26 MAG-121220-bin70</name>
    <dbReference type="NCBI Taxonomy" id="1655626"/>
    <lineage>
        <taxon>Bacteria</taxon>
        <taxon>Pseudomonadati</taxon>
        <taxon>Pseudomonadota</taxon>
        <taxon>Gammaproteobacteria</taxon>
        <taxon>Cellvibrionales</taxon>
        <taxon>Porticoccaceae</taxon>
        <taxon>SAR92 clade</taxon>
    </lineage>
</organism>
<sequence>MMDDKFIEQQGIYLLSHSVGLPLKTAKSIADEGFWQPWARGDESIWNHWLAEIERFRGQLGSLLNSDASHFCPQTTISSSVNKIIFSLTPSKHKNVILMSEEDFPSVAYALQQSQSLGYQMRYIPAALNLNDLDVWEQYLLDDVALVLVTQVQSNNGVQLPIAAITAMAAQRSIRSLVDIAQAIGIIPIDIQQWSADFIVGSSVKWLSGGPGAAFLWVNPDTIEHCKPQNVGWFSHQDPFEFDIHNFRYAKDALRFWGGTPSVYPFLVATA</sequence>
<evidence type="ECO:0000259" key="2">
    <source>
        <dbReference type="Pfam" id="PF00266"/>
    </source>
</evidence>
<dbReference type="SUPFAM" id="SSF53383">
    <property type="entry name" value="PLP-dependent transferases"/>
    <property type="match status" value="1"/>
</dbReference>
<dbReference type="Proteomes" id="UP000051213">
    <property type="component" value="Unassembled WGS sequence"/>
</dbReference>
<reference evidence="3 4" key="1">
    <citation type="submission" date="2015-10" db="EMBL/GenBank/DDBJ databases">
        <title>Metagenome-Assembled Genomes uncover a global brackish microbiome.</title>
        <authorList>
            <person name="Hugerth L.W."/>
            <person name="Larsson J."/>
            <person name="Alneberg J."/>
            <person name="Lindh M.V."/>
            <person name="Legrand C."/>
            <person name="Pinhassi J."/>
            <person name="Andersson A.F."/>
        </authorList>
    </citation>
    <scope>NUCLEOTIDE SEQUENCE [LARGE SCALE GENOMIC DNA]</scope>
    <source>
        <strain evidence="3">BACL26 MAG-121220-bin70</strain>
    </source>
</reference>
<dbReference type="Gene3D" id="3.40.640.10">
    <property type="entry name" value="Type I PLP-dependent aspartate aminotransferase-like (Major domain)"/>
    <property type="match status" value="1"/>
</dbReference>
<dbReference type="InterPro" id="IPR015421">
    <property type="entry name" value="PyrdxlP-dep_Trfase_major"/>
</dbReference>
<comment type="caution">
    <text evidence="3">The sequence shown here is derived from an EMBL/GenBank/DDBJ whole genome shotgun (WGS) entry which is preliminary data.</text>
</comment>
<dbReference type="GO" id="GO:0009435">
    <property type="term" value="P:NAD+ biosynthetic process"/>
    <property type="evidence" value="ECO:0007669"/>
    <property type="project" value="InterPro"/>
</dbReference>
<feature type="domain" description="Aminotransferase class V" evidence="2">
    <location>
        <begin position="53"/>
        <end position="265"/>
    </location>
</feature>
<evidence type="ECO:0000313" key="4">
    <source>
        <dbReference type="Proteomes" id="UP000051213"/>
    </source>
</evidence>
<dbReference type="GO" id="GO:0030429">
    <property type="term" value="F:kynureninase activity"/>
    <property type="evidence" value="ECO:0007669"/>
    <property type="project" value="InterPro"/>
</dbReference>
<dbReference type="EMBL" id="LICA01000269">
    <property type="protein sequence ID" value="KRO93339.1"/>
    <property type="molecule type" value="Genomic_DNA"/>
</dbReference>
<accession>A0A0R2U7U1</accession>
<dbReference type="Pfam" id="PF00266">
    <property type="entry name" value="Aminotran_5"/>
    <property type="match status" value="1"/>
</dbReference>
<dbReference type="PANTHER" id="PTHR14084:SF0">
    <property type="entry name" value="KYNURENINASE"/>
    <property type="match status" value="1"/>
</dbReference>
<protein>
    <submittedName>
        <fullName evidence="3">Kynureninase</fullName>
    </submittedName>
</protein>
<evidence type="ECO:0000313" key="3">
    <source>
        <dbReference type="EMBL" id="KRO93339.1"/>
    </source>
</evidence>